<reference evidence="3" key="1">
    <citation type="submission" date="2022-06" db="EMBL/GenBank/DDBJ databases">
        <authorList>
            <person name="Berger JAMES D."/>
            <person name="Berger JAMES D."/>
        </authorList>
    </citation>
    <scope>NUCLEOTIDE SEQUENCE [LARGE SCALE GENOMIC DNA]</scope>
</reference>
<dbReference type="WBParaSite" id="TREG1_50710.3">
    <property type="protein sequence ID" value="TREG1_50710.3"/>
    <property type="gene ID" value="TREG1_50710"/>
</dbReference>
<feature type="region of interest" description="Disordered" evidence="1">
    <location>
        <begin position="629"/>
        <end position="651"/>
    </location>
</feature>
<dbReference type="WBParaSite" id="TREG1_50710.1">
    <property type="protein sequence ID" value="TREG1_50710.1"/>
    <property type="gene ID" value="TREG1_50710"/>
</dbReference>
<dbReference type="PANTHER" id="PTHR22834">
    <property type="entry name" value="NUCLEAR FUSION PROTEIN FUS2"/>
    <property type="match status" value="1"/>
</dbReference>
<evidence type="ECO:0000259" key="2">
    <source>
        <dbReference type="PROSITE" id="PS50010"/>
    </source>
</evidence>
<protein>
    <recommendedName>
        <fullName evidence="2">DH domain-containing protein</fullName>
    </recommendedName>
</protein>
<dbReference type="InterPro" id="IPR051492">
    <property type="entry name" value="Dynamin-Rho_GEF"/>
</dbReference>
<dbReference type="SUPFAM" id="SSF103657">
    <property type="entry name" value="BAR/IMD domain-like"/>
    <property type="match status" value="1"/>
</dbReference>
<dbReference type="PANTHER" id="PTHR22834:SF20">
    <property type="entry name" value="SH3 DOMAIN-CONTAINING PROTEIN"/>
    <property type="match status" value="1"/>
</dbReference>
<name>A0AA85JWZ9_TRIRE</name>
<evidence type="ECO:0000313" key="5">
    <source>
        <dbReference type="WBParaSite" id="TREG1_50710.3"/>
    </source>
</evidence>
<organism evidence="3 5">
    <name type="scientific">Trichobilharzia regenti</name>
    <name type="common">Nasal bird schistosome</name>
    <dbReference type="NCBI Taxonomy" id="157069"/>
    <lineage>
        <taxon>Eukaryota</taxon>
        <taxon>Metazoa</taxon>
        <taxon>Spiralia</taxon>
        <taxon>Lophotrochozoa</taxon>
        <taxon>Platyhelminthes</taxon>
        <taxon>Trematoda</taxon>
        <taxon>Digenea</taxon>
        <taxon>Strigeidida</taxon>
        <taxon>Schistosomatoidea</taxon>
        <taxon>Schistosomatidae</taxon>
        <taxon>Trichobilharzia</taxon>
    </lineage>
</organism>
<dbReference type="SMART" id="SM00325">
    <property type="entry name" value="RhoGEF"/>
    <property type="match status" value="1"/>
</dbReference>
<evidence type="ECO:0000313" key="3">
    <source>
        <dbReference type="Proteomes" id="UP000050795"/>
    </source>
</evidence>
<dbReference type="SUPFAM" id="SSF48065">
    <property type="entry name" value="DBL homology domain (DH-domain)"/>
    <property type="match status" value="1"/>
</dbReference>
<dbReference type="InterPro" id="IPR000219">
    <property type="entry name" value="DH_dom"/>
</dbReference>
<feature type="compositionally biased region" description="Basic and acidic residues" evidence="1">
    <location>
        <begin position="637"/>
        <end position="651"/>
    </location>
</feature>
<dbReference type="InterPro" id="IPR027267">
    <property type="entry name" value="AH/BAR_dom_sf"/>
</dbReference>
<dbReference type="PROSITE" id="PS50010">
    <property type="entry name" value="DH_2"/>
    <property type="match status" value="1"/>
</dbReference>
<dbReference type="Proteomes" id="UP000050795">
    <property type="component" value="Unassembled WGS sequence"/>
</dbReference>
<proteinExistence type="predicted"/>
<sequence>MKCHNHSITMFPIEKRQRHLSMKRTNRIVLAPIQYKTLLSEENQFHCQIFKPKLSDSRKTLHRISSNTNNHTSMISYHYKYGFSLSDEDGSTNSEVTDDSEKRVLAAFGQRKHVVKELVKTQIDFTTDMKTVLLVFNSITMQVNESDRYALLGNLDQLVRVNDNISMLLQQEIDEYPDNQVGNACVGKCMLSSKSSINEALKTYIVNFSVDASTKSPEVQKFAMLGFKRLQIERPNIMSLNDELIKPVQRLVKLKQLFELLKDVTPISHPDCAATMEMFDNFNELAYDVNEVKRWKDLCISASDETNKTSIMDMVDKTTKRILTKVARTCSAEVNRKLQVQQKFTAERETINQLEKSCTLLRNAVESRYKKMQSVIIAQRDFVSQLKEIFTQNNRLQLHSEIPILTNSPNCCFPMELIEDYETALNSLIIHMQETYMRRLSSSVTSRLDELNQLLNHAKRLLQKYDSTELDILLLDASVKHQNQKSSQFVAAIHEQKEESVRTLSTLQSGLENMLPNFIKHSNNILQSVCQYSYILHGNIMQEFGNLLQKCIQEYESNHPERQTDQKISPAEFINRIDELKSLLPDRKSRRSRRANESSSSIPKIDQLQSDEKASTLLQEIASLSLYNRDSNSSTDYRSRKTSSKENIRRDTLDPVSTQKLYDVNLIVDTVEYPVEILQILIASNKHF</sequence>
<dbReference type="GO" id="GO:0005737">
    <property type="term" value="C:cytoplasm"/>
    <property type="evidence" value="ECO:0007669"/>
    <property type="project" value="TreeGrafter"/>
</dbReference>
<reference evidence="4 5" key="2">
    <citation type="submission" date="2023-11" db="UniProtKB">
        <authorList>
            <consortium name="WormBaseParasite"/>
        </authorList>
    </citation>
    <scope>IDENTIFICATION</scope>
</reference>
<feature type="region of interest" description="Disordered" evidence="1">
    <location>
        <begin position="585"/>
        <end position="607"/>
    </location>
</feature>
<evidence type="ECO:0000313" key="4">
    <source>
        <dbReference type="WBParaSite" id="TREG1_50710.1"/>
    </source>
</evidence>
<dbReference type="Pfam" id="PF00621">
    <property type="entry name" value="RhoGEF"/>
    <property type="match status" value="1"/>
</dbReference>
<dbReference type="Gene3D" id="1.20.900.10">
    <property type="entry name" value="Dbl homology (DH) domain"/>
    <property type="match status" value="1"/>
</dbReference>
<dbReference type="GO" id="GO:0005085">
    <property type="term" value="F:guanyl-nucleotide exchange factor activity"/>
    <property type="evidence" value="ECO:0007669"/>
    <property type="project" value="InterPro"/>
</dbReference>
<accession>A0AA85JWZ9</accession>
<feature type="domain" description="DH" evidence="2">
    <location>
        <begin position="110"/>
        <end position="292"/>
    </location>
</feature>
<evidence type="ECO:0000256" key="1">
    <source>
        <dbReference type="SAM" id="MobiDB-lite"/>
    </source>
</evidence>
<dbReference type="AlphaFoldDB" id="A0AA85JWZ9"/>
<dbReference type="Gene3D" id="1.20.1270.60">
    <property type="entry name" value="Arfaptin homology (AH) domain/BAR domain"/>
    <property type="match status" value="1"/>
</dbReference>
<keyword evidence="3" id="KW-1185">Reference proteome</keyword>
<dbReference type="InterPro" id="IPR035899">
    <property type="entry name" value="DBL_dom_sf"/>
</dbReference>